<accession>A0A382ZMW1</accession>
<dbReference type="EMBL" id="UINC01185052">
    <property type="protein sequence ID" value="SVD96569.1"/>
    <property type="molecule type" value="Genomic_DNA"/>
</dbReference>
<dbReference type="AlphaFoldDB" id="A0A382ZMW1"/>
<protein>
    <submittedName>
        <fullName evidence="1">Uncharacterized protein</fullName>
    </submittedName>
</protein>
<evidence type="ECO:0000313" key="1">
    <source>
        <dbReference type="EMBL" id="SVD96569.1"/>
    </source>
</evidence>
<gene>
    <name evidence="1" type="ORF">METZ01_LOCUS449423</name>
</gene>
<name>A0A382ZMW1_9ZZZZ</name>
<proteinExistence type="predicted"/>
<feature type="non-terminal residue" evidence="1">
    <location>
        <position position="25"/>
    </location>
</feature>
<organism evidence="1">
    <name type="scientific">marine metagenome</name>
    <dbReference type="NCBI Taxonomy" id="408172"/>
    <lineage>
        <taxon>unclassified sequences</taxon>
        <taxon>metagenomes</taxon>
        <taxon>ecological metagenomes</taxon>
    </lineage>
</organism>
<reference evidence="1" key="1">
    <citation type="submission" date="2018-05" db="EMBL/GenBank/DDBJ databases">
        <authorList>
            <person name="Lanie J.A."/>
            <person name="Ng W.-L."/>
            <person name="Kazmierczak K.M."/>
            <person name="Andrzejewski T.M."/>
            <person name="Davidsen T.M."/>
            <person name="Wayne K.J."/>
            <person name="Tettelin H."/>
            <person name="Glass J.I."/>
            <person name="Rusch D."/>
            <person name="Podicherti R."/>
            <person name="Tsui H.-C.T."/>
            <person name="Winkler M.E."/>
        </authorList>
    </citation>
    <scope>NUCLEOTIDE SEQUENCE</scope>
</reference>
<sequence>MKNVKSAQCLVILLLLVIASAKATA</sequence>